<dbReference type="GO" id="GO:0004114">
    <property type="term" value="F:3',5'-cyclic-nucleotide phosphodiesterase activity"/>
    <property type="evidence" value="ECO:0007669"/>
    <property type="project" value="InterPro"/>
</dbReference>
<feature type="binding site" evidence="5">
    <location>
        <position position="203"/>
    </location>
    <ligand>
        <name>Zn(2+)</name>
        <dbReference type="ChEBI" id="CHEBI:29105"/>
        <label>1</label>
    </ligand>
</feature>
<evidence type="ECO:0000256" key="6">
    <source>
        <dbReference type="RuleBase" id="RU363067"/>
    </source>
</evidence>
<feature type="domain" description="PDEase" evidence="8">
    <location>
        <begin position="90"/>
        <end position="434"/>
    </location>
</feature>
<feature type="region of interest" description="Disordered" evidence="7">
    <location>
        <begin position="63"/>
        <end position="82"/>
    </location>
</feature>
<accession>A0A1D2M833</accession>
<feature type="binding site" evidence="5">
    <location>
        <position position="170"/>
    </location>
    <ligand>
        <name>Zn(2+)</name>
        <dbReference type="ChEBI" id="CHEBI:29105"/>
        <label>1</label>
    </ligand>
</feature>
<keyword evidence="2 6" id="KW-0378">Hydrolase</keyword>
<feature type="binding site" evidence="5">
    <location>
        <position position="320"/>
    </location>
    <ligand>
        <name>Zn(2+)</name>
        <dbReference type="ChEBI" id="CHEBI:29105"/>
        <label>1</label>
    </ligand>
</feature>
<proteinExistence type="inferred from homology"/>
<evidence type="ECO:0000256" key="3">
    <source>
        <dbReference type="PIRSR" id="PIRSR623088-1"/>
    </source>
</evidence>
<organism evidence="9 10">
    <name type="scientific">Orchesella cincta</name>
    <name type="common">Springtail</name>
    <name type="synonym">Podura cincta</name>
    <dbReference type="NCBI Taxonomy" id="48709"/>
    <lineage>
        <taxon>Eukaryota</taxon>
        <taxon>Metazoa</taxon>
        <taxon>Ecdysozoa</taxon>
        <taxon>Arthropoda</taxon>
        <taxon>Hexapoda</taxon>
        <taxon>Collembola</taxon>
        <taxon>Entomobryomorpha</taxon>
        <taxon>Entomobryoidea</taxon>
        <taxon>Orchesellidae</taxon>
        <taxon>Orchesellinae</taxon>
        <taxon>Orchesella</taxon>
    </lineage>
</organism>
<evidence type="ECO:0000256" key="7">
    <source>
        <dbReference type="SAM" id="MobiDB-lite"/>
    </source>
</evidence>
<dbReference type="PRINTS" id="PR00387">
    <property type="entry name" value="PDIESTERASE1"/>
</dbReference>
<feature type="binding site" evidence="4">
    <location>
        <position position="320"/>
    </location>
    <ligand>
        <name>AMP</name>
        <dbReference type="ChEBI" id="CHEBI:456215"/>
    </ligand>
</feature>
<protein>
    <recommendedName>
        <fullName evidence="6">Phosphodiesterase</fullName>
        <ecNumber evidence="6">3.1.4.-</ecNumber>
    </recommendedName>
</protein>
<name>A0A1D2M833_ORCCI</name>
<feature type="binding site" evidence="4">
    <location>
        <begin position="166"/>
        <end position="170"/>
    </location>
    <ligand>
        <name>AMP</name>
        <dbReference type="ChEBI" id="CHEBI:456215"/>
    </ligand>
</feature>
<evidence type="ECO:0000256" key="1">
    <source>
        <dbReference type="ARBA" id="ARBA00022723"/>
    </source>
</evidence>
<dbReference type="InterPro" id="IPR023088">
    <property type="entry name" value="PDEase"/>
</dbReference>
<dbReference type="AlphaFoldDB" id="A0A1D2M833"/>
<evidence type="ECO:0000313" key="10">
    <source>
        <dbReference type="Proteomes" id="UP000094527"/>
    </source>
</evidence>
<comment type="caution">
    <text evidence="9">The sequence shown here is derived from an EMBL/GenBank/DDBJ whole genome shotgun (WGS) entry which is preliminary data.</text>
</comment>
<evidence type="ECO:0000256" key="2">
    <source>
        <dbReference type="ARBA" id="ARBA00022801"/>
    </source>
</evidence>
<dbReference type="SUPFAM" id="SSF109604">
    <property type="entry name" value="HD-domain/PDEase-like"/>
    <property type="match status" value="1"/>
</dbReference>
<dbReference type="InterPro" id="IPR036971">
    <property type="entry name" value="PDEase_catalytic_dom_sf"/>
</dbReference>
<dbReference type="InterPro" id="IPR023174">
    <property type="entry name" value="PDEase_CS"/>
</dbReference>
<feature type="active site" description="Proton donor" evidence="3">
    <location>
        <position position="166"/>
    </location>
</feature>
<keyword evidence="1 5" id="KW-0479">Metal-binding</keyword>
<reference evidence="9 10" key="1">
    <citation type="journal article" date="2016" name="Genome Biol. Evol.">
        <title>Gene Family Evolution Reflects Adaptation to Soil Environmental Stressors in the Genome of the Collembolan Orchesella cincta.</title>
        <authorList>
            <person name="Faddeeva-Vakhrusheva A."/>
            <person name="Derks M.F."/>
            <person name="Anvar S.Y."/>
            <person name="Agamennone V."/>
            <person name="Suring W."/>
            <person name="Smit S."/>
            <person name="van Straalen N.M."/>
            <person name="Roelofs D."/>
        </authorList>
    </citation>
    <scope>NUCLEOTIDE SEQUENCE [LARGE SCALE GENOMIC DNA]</scope>
    <source>
        <tissue evidence="9">Mixed pool</tissue>
    </source>
</reference>
<dbReference type="Pfam" id="PF00233">
    <property type="entry name" value="PDEase_I"/>
    <property type="match status" value="1"/>
</dbReference>
<feature type="binding site" evidence="5">
    <location>
        <position position="203"/>
    </location>
    <ligand>
        <name>Zn(2+)</name>
        <dbReference type="ChEBI" id="CHEBI:29105"/>
        <label>2</label>
    </ligand>
</feature>
<gene>
    <name evidence="9" type="ORF">Ocin01_17562</name>
</gene>
<dbReference type="PROSITE" id="PS00126">
    <property type="entry name" value="PDEASE_I_1"/>
    <property type="match status" value="1"/>
</dbReference>
<dbReference type="OrthoDB" id="189220at2759"/>
<dbReference type="Gene3D" id="1.10.1300.10">
    <property type="entry name" value="3'5'-cyclic nucleotide phosphodiesterase, catalytic domain"/>
    <property type="match status" value="1"/>
</dbReference>
<dbReference type="GO" id="GO:0046872">
    <property type="term" value="F:metal ion binding"/>
    <property type="evidence" value="ECO:0007669"/>
    <property type="project" value="UniProtKB-KW"/>
</dbReference>
<dbReference type="OMA" id="RIMEEMF"/>
<feature type="region of interest" description="Disordered" evidence="7">
    <location>
        <begin position="427"/>
        <end position="474"/>
    </location>
</feature>
<evidence type="ECO:0000259" key="8">
    <source>
        <dbReference type="PROSITE" id="PS51845"/>
    </source>
</evidence>
<feature type="binding site" evidence="4">
    <location>
        <position position="203"/>
    </location>
    <ligand>
        <name>AMP</name>
        <dbReference type="ChEBI" id="CHEBI:456215"/>
    </ligand>
</feature>
<evidence type="ECO:0000256" key="4">
    <source>
        <dbReference type="PIRSR" id="PIRSR623088-2"/>
    </source>
</evidence>
<comment type="similarity">
    <text evidence="6">Belongs to the cyclic nucleotide phosphodiesterase family.</text>
</comment>
<dbReference type="PROSITE" id="PS51845">
    <property type="entry name" value="PDEASE_I_2"/>
    <property type="match status" value="1"/>
</dbReference>
<sequence>MDKQQELDLPSLRIDEVEGPSTSASIISQKALAIEARKQRRNMQKLHHPLGLGSQQYYKLRQHQAHGAAAEGSAPSQQKPQHPIPYHWRQEAARQRRTRAHLDDVDKWGMDIFKLDELSNCRPLTAVCYAVFQERDLMKTFKIPAKTLVTFLMTLEDNYIREVPYHNSLHAADVAQSTHVLLKSPALEVWSSWRQYSRAAVHDVDHPGVTNQFLVNSSSELALMYNDESVLENHHLAVAFKLLQNEEMDILTTLTRKQRTTLRKMTIDMVLATDMSKHMSLLADLKTMVETKKVAGSGVLLLDNYTDRIQVLQNMVHCADLSNPTKPLGLYRRWVDKIMEEFFCQGDREREQGLDISPMCDRHNATIEKSQCVHYTTLVIMLIENSVEFWFPFHRLHSAPVVGDVADLVHPDAQDILDTLEENRDWYQSMIPPSPPPSAGSQDSEQHKFDEEDNTAQLVEEEEDECDNPESQDKIQFHITLEENEPEQM</sequence>
<feature type="binding site" evidence="5">
    <location>
        <position position="202"/>
    </location>
    <ligand>
        <name>Zn(2+)</name>
        <dbReference type="ChEBI" id="CHEBI:29105"/>
        <label>1</label>
    </ligand>
</feature>
<evidence type="ECO:0000256" key="5">
    <source>
        <dbReference type="PIRSR" id="PIRSR623088-3"/>
    </source>
</evidence>
<dbReference type="Proteomes" id="UP000094527">
    <property type="component" value="Unassembled WGS sequence"/>
</dbReference>
<dbReference type="PANTHER" id="PTHR11347">
    <property type="entry name" value="CYCLIC NUCLEOTIDE PHOSPHODIESTERASE"/>
    <property type="match status" value="1"/>
</dbReference>
<dbReference type="EC" id="3.1.4.-" evidence="6"/>
<feature type="binding site" evidence="4">
    <location>
        <position position="371"/>
    </location>
    <ligand>
        <name>AMP</name>
        <dbReference type="ChEBI" id="CHEBI:456215"/>
    </ligand>
</feature>
<dbReference type="GO" id="GO:0007165">
    <property type="term" value="P:signal transduction"/>
    <property type="evidence" value="ECO:0007669"/>
    <property type="project" value="InterPro"/>
</dbReference>
<dbReference type="InterPro" id="IPR002073">
    <property type="entry name" value="PDEase_catalytic_dom"/>
</dbReference>
<dbReference type="FunFam" id="1.10.1300.10:FF:000023">
    <property type="entry name" value="Phosphodiesterase"/>
    <property type="match status" value="1"/>
</dbReference>
<dbReference type="STRING" id="48709.A0A1D2M833"/>
<evidence type="ECO:0000313" key="9">
    <source>
        <dbReference type="EMBL" id="ODM89115.1"/>
    </source>
</evidence>
<keyword evidence="10" id="KW-1185">Reference proteome</keyword>
<comment type="cofactor">
    <cofactor evidence="6">
        <name>a divalent metal cation</name>
        <dbReference type="ChEBI" id="CHEBI:60240"/>
    </cofactor>
    <text evidence="6">Binds 2 divalent metal cations per subunit. Site 1 may preferentially bind zinc ions, while site 2 has a preference for magnesium and/or manganese ions.</text>
</comment>
<feature type="region of interest" description="Disordered" evidence="7">
    <location>
        <begin position="1"/>
        <end position="25"/>
    </location>
</feature>
<feature type="compositionally biased region" description="Acidic residues" evidence="7">
    <location>
        <begin position="451"/>
        <end position="470"/>
    </location>
</feature>
<dbReference type="EMBL" id="LJIJ01002896">
    <property type="protein sequence ID" value="ODM89115.1"/>
    <property type="molecule type" value="Genomic_DNA"/>
</dbReference>